<dbReference type="SMART" id="SM00364">
    <property type="entry name" value="LRR_BAC"/>
    <property type="match status" value="4"/>
</dbReference>
<dbReference type="InterPro" id="IPR050216">
    <property type="entry name" value="LRR_domain-containing"/>
</dbReference>
<dbReference type="EMBL" id="NMUH01001074">
    <property type="protein sequence ID" value="MQL88629.1"/>
    <property type="molecule type" value="Genomic_DNA"/>
</dbReference>
<dbReference type="InterPro" id="IPR001611">
    <property type="entry name" value="Leu-rich_rpt"/>
</dbReference>
<dbReference type="InterPro" id="IPR003591">
    <property type="entry name" value="Leu-rich_rpt_typical-subtyp"/>
</dbReference>
<reference evidence="6" key="1">
    <citation type="submission" date="2017-07" db="EMBL/GenBank/DDBJ databases">
        <title>Taro Niue Genome Assembly and Annotation.</title>
        <authorList>
            <person name="Atibalentja N."/>
            <person name="Keating K."/>
            <person name="Fields C.J."/>
        </authorList>
    </citation>
    <scope>NUCLEOTIDE SEQUENCE</scope>
    <source>
        <strain evidence="6">Niue_2</strain>
        <tissue evidence="6">Leaf</tissue>
    </source>
</reference>
<dbReference type="SUPFAM" id="SSF52058">
    <property type="entry name" value="L domain-like"/>
    <property type="match status" value="1"/>
</dbReference>
<dbReference type="InterPro" id="IPR032675">
    <property type="entry name" value="LRR_dom_sf"/>
</dbReference>
<dbReference type="Pfam" id="PF00560">
    <property type="entry name" value="LRR_1"/>
    <property type="match status" value="1"/>
</dbReference>
<evidence type="ECO:0000313" key="6">
    <source>
        <dbReference type="EMBL" id="MQL88629.1"/>
    </source>
</evidence>
<comment type="caution">
    <text evidence="6">The sequence shown here is derived from an EMBL/GenBank/DDBJ whole genome shotgun (WGS) entry which is preliminary data.</text>
</comment>
<dbReference type="PRINTS" id="PR00019">
    <property type="entry name" value="LEURICHRPT"/>
</dbReference>
<proteinExistence type="inferred from homology"/>
<dbReference type="OrthoDB" id="660555at2759"/>
<dbReference type="PANTHER" id="PTHR48051:SF1">
    <property type="entry name" value="RAS SUPPRESSOR PROTEIN 1"/>
    <property type="match status" value="1"/>
</dbReference>
<evidence type="ECO:0000256" key="3">
    <source>
        <dbReference type="ARBA" id="ARBA00023786"/>
    </source>
</evidence>
<dbReference type="AlphaFoldDB" id="A0A843VAS3"/>
<dbReference type="PANTHER" id="PTHR48051">
    <property type="match status" value="1"/>
</dbReference>
<feature type="region of interest" description="Disordered" evidence="5">
    <location>
        <begin position="239"/>
        <end position="336"/>
    </location>
</feature>
<dbReference type="Proteomes" id="UP000652761">
    <property type="component" value="Unassembled WGS sequence"/>
</dbReference>
<gene>
    <name evidence="6" type="ORF">Taro_021200</name>
</gene>
<organism evidence="6 7">
    <name type="scientific">Colocasia esculenta</name>
    <name type="common">Wild taro</name>
    <name type="synonym">Arum esculentum</name>
    <dbReference type="NCBI Taxonomy" id="4460"/>
    <lineage>
        <taxon>Eukaryota</taxon>
        <taxon>Viridiplantae</taxon>
        <taxon>Streptophyta</taxon>
        <taxon>Embryophyta</taxon>
        <taxon>Tracheophyta</taxon>
        <taxon>Spermatophyta</taxon>
        <taxon>Magnoliopsida</taxon>
        <taxon>Liliopsida</taxon>
        <taxon>Araceae</taxon>
        <taxon>Aroideae</taxon>
        <taxon>Colocasieae</taxon>
        <taxon>Colocasia</taxon>
    </lineage>
</organism>
<protein>
    <recommendedName>
        <fullName evidence="8">Leucine-rich repeat-containing protein 40</fullName>
    </recommendedName>
</protein>
<dbReference type="PROSITE" id="PS51450">
    <property type="entry name" value="LRR"/>
    <property type="match status" value="2"/>
</dbReference>
<evidence type="ECO:0000256" key="4">
    <source>
        <dbReference type="ARBA" id="ARBA00037519"/>
    </source>
</evidence>
<evidence type="ECO:0000256" key="1">
    <source>
        <dbReference type="ARBA" id="ARBA00022614"/>
    </source>
</evidence>
<evidence type="ECO:0000256" key="2">
    <source>
        <dbReference type="ARBA" id="ARBA00022737"/>
    </source>
</evidence>
<sequence length="480" mass="51787">MKLDVEGNKLTVLSEDMLASWSMLTELNAAKNLLTSIPDNIGVLSRLIRLDFHQNRISAIPASIKGCCSLTEFYMGTNLLSSLPEEMGELSHLGTLDLHSNQLKEFPVKACKLRVSVLDLSNNSLSGLPPELASGSSSTPMKEDLVAAASRLSLSSKELSLCGLGLSSVPVSVWEGDDIVKVDLSRNTIEELPSELSSCSSLQELVLSGNKIKDWPGAVLASLANLTCLKIDNNPLQQGEAREGEGRAAAAAMAGKGSGGRGQRRQRLQPLQEQREAQRGGCDGGAGGRHCRGVGPEGVARERTKKGECDAKEKAKQGRGEGALHRGLKRGGGDVADGGEIPTNGLEALSKLQILDLSGLSHPELPAFSCLHHLRELYLRRMLLREVPPDLLGLQQLKILDLSQNFLVSVPKEFKDFTSLTELILSDNNITTLPAELGLLECNLQVLKLDGNPLRSIRRPILDRGTKAILKYLKDKLPEP</sequence>
<accession>A0A843VAS3</accession>
<comment type="function">
    <text evidence="4">Leucine-rich repeat protein that likely mediates protein interactions, possibly in the context of signal transduction.</text>
</comment>
<dbReference type="Pfam" id="PF13855">
    <property type="entry name" value="LRR_8"/>
    <property type="match status" value="2"/>
</dbReference>
<evidence type="ECO:0000256" key="5">
    <source>
        <dbReference type="SAM" id="MobiDB-lite"/>
    </source>
</evidence>
<feature type="compositionally biased region" description="Basic and acidic residues" evidence="5">
    <location>
        <begin position="299"/>
        <end position="324"/>
    </location>
</feature>
<evidence type="ECO:0008006" key="8">
    <source>
        <dbReference type="Google" id="ProtNLM"/>
    </source>
</evidence>
<dbReference type="SMART" id="SM00369">
    <property type="entry name" value="LRR_TYP"/>
    <property type="match status" value="8"/>
</dbReference>
<dbReference type="FunFam" id="3.80.10.10:FF:000116">
    <property type="entry name" value="Leucine-rich repeat-containing protein 40"/>
    <property type="match status" value="1"/>
</dbReference>
<name>A0A843VAS3_COLES</name>
<keyword evidence="2" id="KW-0677">Repeat</keyword>
<keyword evidence="1" id="KW-0433">Leucine-rich repeat</keyword>
<keyword evidence="7" id="KW-1185">Reference proteome</keyword>
<dbReference type="Gene3D" id="3.80.10.10">
    <property type="entry name" value="Ribonuclease Inhibitor"/>
    <property type="match status" value="3"/>
</dbReference>
<comment type="similarity">
    <text evidence="3">Belongs to the SHOC2 family.</text>
</comment>
<dbReference type="GO" id="GO:0005737">
    <property type="term" value="C:cytoplasm"/>
    <property type="evidence" value="ECO:0007669"/>
    <property type="project" value="TreeGrafter"/>
</dbReference>
<evidence type="ECO:0000313" key="7">
    <source>
        <dbReference type="Proteomes" id="UP000652761"/>
    </source>
</evidence>